<sequence length="846" mass="95537">MSTRSTSSNLYSPLRDPESLIRRRNLGEPSSLFDFKEVMSIPHNNQGPPPTGPPPPNNNGPPLIVRPNGPAPRSMEKLCQSSINGRGGPISPIPIQATDFGLHHHMIQQVQNTCQFHGLPGDDANRYIDNFLEITQHMKKNGVSGDAIRLSLFPYSLTHHAIAWYDRLPRNSIHSFDDIMRKFLSKYFPPSMVTKLRNKIMKFEQKLHESLFEAWERYKLSIDWCPNHNMLLVTQIDKFYNALTLSHRDTINAAAGGTFMQKTPKECYKLIENMTAYHNQWDTSATHDEKSRNISSTTITESPKVVRQLEMMNKNFLHMMRQIQSVKFGVIPTNYKVTVICLAIARIVTSDHPVSINRDVKAITTRSGVSYDGPSIPLTPSLLPKEVERETEAAKDKVQTTSLESTAHVQPLVVQIPISEPEVAPKPNPKPSIPYPSRLNDQKLREKANNQMLKFLQIFQRLHFDISFADALLHMPKFASTFKSLLSNKEKLFELANTLLNENCSAVLLKQLPEKLGDPGKFLIPCDFPELDECLALADLGASINLMPLSVWKKLSLPELTPTRMTLELADRSVAHPKGVAEDVFVKVGKFYFPADFVVVDYDVDPRVPLILGRPFLRTARALIDVHGEELTLRVNDEAITFKVGHTSRYSRNYYDETVHQVNVIDVACEEYAQEVLGFSDSSTSGNPTPSDPIIASSSPSFTPFEGGDFILEEIETFLRTPEELSNLDDDYYDTEGDIRYLEKLLNEDPSPNLPPMKNDDLKKVDVTLTKPSIKEPTKLELKDLASHLEYAFLEGTDKLSVIISKELKEEEKDAPLKFLNLHKRAIAWKISDIKGIALIFVLTRS</sequence>
<dbReference type="InterPro" id="IPR005162">
    <property type="entry name" value="Retrotrans_gag_dom"/>
</dbReference>
<dbReference type="Proteomes" id="UP001151760">
    <property type="component" value="Unassembled WGS sequence"/>
</dbReference>
<keyword evidence="3" id="KW-0808">Transferase</keyword>
<dbReference type="CDD" id="cd00303">
    <property type="entry name" value="retropepsin_like"/>
    <property type="match status" value="1"/>
</dbReference>
<feature type="region of interest" description="Disordered" evidence="1">
    <location>
        <begin position="679"/>
        <end position="698"/>
    </location>
</feature>
<keyword evidence="3" id="KW-0695">RNA-directed DNA polymerase</keyword>
<reference evidence="3" key="2">
    <citation type="submission" date="2022-01" db="EMBL/GenBank/DDBJ databases">
        <authorList>
            <person name="Yamashiro T."/>
            <person name="Shiraishi A."/>
            <person name="Satake H."/>
            <person name="Nakayama K."/>
        </authorList>
    </citation>
    <scope>NUCLEOTIDE SEQUENCE</scope>
</reference>
<dbReference type="GO" id="GO:0003964">
    <property type="term" value="F:RNA-directed DNA polymerase activity"/>
    <property type="evidence" value="ECO:0007669"/>
    <property type="project" value="UniProtKB-KW"/>
</dbReference>
<dbReference type="EMBL" id="BQNB010008700">
    <property type="protein sequence ID" value="GJS53073.1"/>
    <property type="molecule type" value="Genomic_DNA"/>
</dbReference>
<dbReference type="Pfam" id="PF03732">
    <property type="entry name" value="Retrotrans_gag"/>
    <property type="match status" value="1"/>
</dbReference>
<dbReference type="PANTHER" id="PTHR33067:SF35">
    <property type="entry name" value="ASPARTIC PEPTIDASE DDI1-TYPE DOMAIN-CONTAINING PROTEIN"/>
    <property type="match status" value="1"/>
</dbReference>
<feature type="compositionally biased region" description="Polar residues" evidence="1">
    <location>
        <begin position="1"/>
        <end position="11"/>
    </location>
</feature>
<protein>
    <submittedName>
        <fullName evidence="3">Reverse transcriptase domain-containing protein</fullName>
    </submittedName>
</protein>
<gene>
    <name evidence="3" type="ORF">Tco_0626435</name>
</gene>
<feature type="compositionally biased region" description="Low complexity" evidence="1">
    <location>
        <begin position="688"/>
        <end position="698"/>
    </location>
</feature>
<feature type="region of interest" description="Disordered" evidence="1">
    <location>
        <begin position="1"/>
        <end position="76"/>
    </location>
</feature>
<comment type="caution">
    <text evidence="3">The sequence shown here is derived from an EMBL/GenBank/DDBJ whole genome shotgun (WGS) entry which is preliminary data.</text>
</comment>
<organism evidence="3 4">
    <name type="scientific">Tanacetum coccineum</name>
    <dbReference type="NCBI Taxonomy" id="301880"/>
    <lineage>
        <taxon>Eukaryota</taxon>
        <taxon>Viridiplantae</taxon>
        <taxon>Streptophyta</taxon>
        <taxon>Embryophyta</taxon>
        <taxon>Tracheophyta</taxon>
        <taxon>Spermatophyta</taxon>
        <taxon>Magnoliopsida</taxon>
        <taxon>eudicotyledons</taxon>
        <taxon>Gunneridae</taxon>
        <taxon>Pentapetalae</taxon>
        <taxon>asterids</taxon>
        <taxon>campanulids</taxon>
        <taxon>Asterales</taxon>
        <taxon>Asteraceae</taxon>
        <taxon>Asteroideae</taxon>
        <taxon>Anthemideae</taxon>
        <taxon>Anthemidinae</taxon>
        <taxon>Tanacetum</taxon>
    </lineage>
</organism>
<evidence type="ECO:0000313" key="3">
    <source>
        <dbReference type="EMBL" id="GJS53073.1"/>
    </source>
</evidence>
<reference evidence="3" key="1">
    <citation type="journal article" date="2022" name="Int. J. Mol. Sci.">
        <title>Draft Genome of Tanacetum Coccineum: Genomic Comparison of Closely Related Tanacetum-Family Plants.</title>
        <authorList>
            <person name="Yamashiro T."/>
            <person name="Shiraishi A."/>
            <person name="Nakayama K."/>
            <person name="Satake H."/>
        </authorList>
    </citation>
    <scope>NUCLEOTIDE SEQUENCE</scope>
</reference>
<accession>A0ABQ4WJM3</accession>
<feature type="domain" description="Retrotransposon gag" evidence="2">
    <location>
        <begin position="152"/>
        <end position="243"/>
    </location>
</feature>
<feature type="compositionally biased region" description="Pro residues" evidence="1">
    <location>
        <begin position="47"/>
        <end position="59"/>
    </location>
</feature>
<dbReference type="InterPro" id="IPR021109">
    <property type="entry name" value="Peptidase_aspartic_dom_sf"/>
</dbReference>
<evidence type="ECO:0000313" key="4">
    <source>
        <dbReference type="Proteomes" id="UP001151760"/>
    </source>
</evidence>
<proteinExistence type="predicted"/>
<dbReference type="Gene3D" id="2.40.70.10">
    <property type="entry name" value="Acid Proteases"/>
    <property type="match status" value="1"/>
</dbReference>
<name>A0ABQ4WJM3_9ASTR</name>
<dbReference type="PANTHER" id="PTHR33067">
    <property type="entry name" value="RNA-DIRECTED DNA POLYMERASE-RELATED"/>
    <property type="match status" value="1"/>
</dbReference>
<evidence type="ECO:0000259" key="2">
    <source>
        <dbReference type="Pfam" id="PF03732"/>
    </source>
</evidence>
<keyword evidence="4" id="KW-1185">Reference proteome</keyword>
<evidence type="ECO:0000256" key="1">
    <source>
        <dbReference type="SAM" id="MobiDB-lite"/>
    </source>
</evidence>
<keyword evidence="3" id="KW-0548">Nucleotidyltransferase</keyword>